<sequence>MCAASAAWARRPLAVHFHSGVVDGGVREEEELEEAHGEPDP</sequence>
<reference evidence="1" key="2">
    <citation type="journal article" date="2015" name="Data Brief">
        <title>Shoot transcriptome of the giant reed, Arundo donax.</title>
        <authorList>
            <person name="Barrero R.A."/>
            <person name="Guerrero F.D."/>
            <person name="Moolhuijzen P."/>
            <person name="Goolsby J.A."/>
            <person name="Tidwell J."/>
            <person name="Bellgard S.E."/>
            <person name="Bellgard M.I."/>
        </authorList>
    </citation>
    <scope>NUCLEOTIDE SEQUENCE</scope>
    <source>
        <tissue evidence="1">Shoot tissue taken approximately 20 cm above the soil surface</tissue>
    </source>
</reference>
<dbReference type="AlphaFoldDB" id="A0A0A9AT15"/>
<evidence type="ECO:0000313" key="1">
    <source>
        <dbReference type="EMBL" id="JAD54894.1"/>
    </source>
</evidence>
<proteinExistence type="predicted"/>
<reference evidence="1" key="1">
    <citation type="submission" date="2014-09" db="EMBL/GenBank/DDBJ databases">
        <authorList>
            <person name="Magalhaes I.L.F."/>
            <person name="Oliveira U."/>
            <person name="Santos F.R."/>
            <person name="Vidigal T.H.D.A."/>
            <person name="Brescovit A.D."/>
            <person name="Santos A.J."/>
        </authorList>
    </citation>
    <scope>NUCLEOTIDE SEQUENCE</scope>
    <source>
        <tissue evidence="1">Shoot tissue taken approximately 20 cm above the soil surface</tissue>
    </source>
</reference>
<dbReference type="EMBL" id="GBRH01243001">
    <property type="protein sequence ID" value="JAD54894.1"/>
    <property type="molecule type" value="Transcribed_RNA"/>
</dbReference>
<name>A0A0A9AT15_ARUDO</name>
<protein>
    <submittedName>
        <fullName evidence="1">Uncharacterized protein</fullName>
    </submittedName>
</protein>
<organism evidence="1">
    <name type="scientific">Arundo donax</name>
    <name type="common">Giant reed</name>
    <name type="synonym">Donax arundinaceus</name>
    <dbReference type="NCBI Taxonomy" id="35708"/>
    <lineage>
        <taxon>Eukaryota</taxon>
        <taxon>Viridiplantae</taxon>
        <taxon>Streptophyta</taxon>
        <taxon>Embryophyta</taxon>
        <taxon>Tracheophyta</taxon>
        <taxon>Spermatophyta</taxon>
        <taxon>Magnoliopsida</taxon>
        <taxon>Liliopsida</taxon>
        <taxon>Poales</taxon>
        <taxon>Poaceae</taxon>
        <taxon>PACMAD clade</taxon>
        <taxon>Arundinoideae</taxon>
        <taxon>Arundineae</taxon>
        <taxon>Arundo</taxon>
    </lineage>
</organism>
<accession>A0A0A9AT15</accession>